<organism evidence="2 3">
    <name type="scientific">Nonomuraea longicatena</name>
    <dbReference type="NCBI Taxonomy" id="83682"/>
    <lineage>
        <taxon>Bacteria</taxon>
        <taxon>Bacillati</taxon>
        <taxon>Actinomycetota</taxon>
        <taxon>Actinomycetes</taxon>
        <taxon>Streptosporangiales</taxon>
        <taxon>Streptosporangiaceae</taxon>
        <taxon>Nonomuraea</taxon>
    </lineage>
</organism>
<keyword evidence="3" id="KW-1185">Reference proteome</keyword>
<keyword evidence="1" id="KW-0812">Transmembrane</keyword>
<evidence type="ECO:0000313" key="3">
    <source>
        <dbReference type="Proteomes" id="UP001501578"/>
    </source>
</evidence>
<dbReference type="Proteomes" id="UP001501578">
    <property type="component" value="Unassembled WGS sequence"/>
</dbReference>
<gene>
    <name evidence="2" type="ORF">GCM10009560_44870</name>
</gene>
<evidence type="ECO:0000313" key="2">
    <source>
        <dbReference type="EMBL" id="GAA0936289.1"/>
    </source>
</evidence>
<accession>A0ABN1Q191</accession>
<evidence type="ECO:0000256" key="1">
    <source>
        <dbReference type="SAM" id="Phobius"/>
    </source>
</evidence>
<dbReference type="Pfam" id="PF19382">
    <property type="entry name" value="DUF5957"/>
    <property type="match status" value="1"/>
</dbReference>
<keyword evidence="1" id="KW-1133">Transmembrane helix</keyword>
<sequence length="65" mass="6627">MAILGLFAGLAAGFVLLSEVLGRLVVDNGEIDAPWTFVIGFGPMILAGVGAVAAVLIDNARLSRS</sequence>
<keyword evidence="1" id="KW-0472">Membrane</keyword>
<dbReference type="EMBL" id="BAAAHQ010000023">
    <property type="protein sequence ID" value="GAA0936289.1"/>
    <property type="molecule type" value="Genomic_DNA"/>
</dbReference>
<name>A0ABN1Q191_9ACTN</name>
<reference evidence="2 3" key="1">
    <citation type="journal article" date="2019" name="Int. J. Syst. Evol. Microbiol.">
        <title>The Global Catalogue of Microorganisms (GCM) 10K type strain sequencing project: providing services to taxonomists for standard genome sequencing and annotation.</title>
        <authorList>
            <consortium name="The Broad Institute Genomics Platform"/>
            <consortium name="The Broad Institute Genome Sequencing Center for Infectious Disease"/>
            <person name="Wu L."/>
            <person name="Ma J."/>
        </authorList>
    </citation>
    <scope>NUCLEOTIDE SEQUENCE [LARGE SCALE GENOMIC DNA]</scope>
    <source>
        <strain evidence="2 3">JCM 11136</strain>
    </source>
</reference>
<dbReference type="InterPro" id="IPR046001">
    <property type="entry name" value="DUF5957"/>
</dbReference>
<comment type="caution">
    <text evidence="2">The sequence shown here is derived from an EMBL/GenBank/DDBJ whole genome shotgun (WGS) entry which is preliminary data.</text>
</comment>
<proteinExistence type="predicted"/>
<feature type="transmembrane region" description="Helical" evidence="1">
    <location>
        <begin position="38"/>
        <end position="57"/>
    </location>
</feature>
<protein>
    <submittedName>
        <fullName evidence="2">Uncharacterized protein</fullName>
    </submittedName>
</protein>